<dbReference type="PANTHER" id="PTHR34585">
    <property type="match status" value="1"/>
</dbReference>
<evidence type="ECO:0000259" key="1">
    <source>
        <dbReference type="Pfam" id="PF12728"/>
    </source>
</evidence>
<evidence type="ECO:0000313" key="9">
    <source>
        <dbReference type="Proteomes" id="UP000491181"/>
    </source>
</evidence>
<reference evidence="3 6" key="1">
    <citation type="submission" date="2018-09" db="EMBL/GenBank/DDBJ databases">
        <title>Murine metabolic-syndrome-specific gut microbial biobank.</title>
        <authorList>
            <person name="Liu C."/>
        </authorList>
    </citation>
    <scope>NUCLEOTIDE SEQUENCE [LARGE SCALE GENOMIC DNA]</scope>
    <source>
        <strain evidence="3 6">0.1X-D8-26</strain>
    </source>
</reference>
<keyword evidence="4" id="KW-0238">DNA-binding</keyword>
<dbReference type="RefSeq" id="WP_024988524.1">
    <property type="nucleotide sequence ID" value="NZ_BLLS01000085.1"/>
</dbReference>
<dbReference type="SUPFAM" id="SSF46955">
    <property type="entry name" value="Putative DNA-binding domain"/>
    <property type="match status" value="1"/>
</dbReference>
<evidence type="ECO:0000313" key="3">
    <source>
        <dbReference type="EMBL" id="RLT78727.1"/>
    </source>
</evidence>
<proteinExistence type="predicted"/>
<accession>A0A3L7YYN6</accession>
<dbReference type="PANTHER" id="PTHR34585:SF22">
    <property type="entry name" value="HELIX-TURN-HELIX DOMAIN-CONTAINING PROTEIN"/>
    <property type="match status" value="1"/>
</dbReference>
<dbReference type="AlphaFoldDB" id="A0A3L7YYN6"/>
<dbReference type="Pfam" id="PF12728">
    <property type="entry name" value="HTH_17"/>
    <property type="match status" value="1"/>
</dbReference>
<evidence type="ECO:0000313" key="5">
    <source>
        <dbReference type="EMBL" id="TGY01050.1"/>
    </source>
</evidence>
<comment type="caution">
    <text evidence="3">The sequence shown here is derived from an EMBL/GenBank/DDBJ whole genome shotgun (WGS) entry which is preliminary data.</text>
</comment>
<dbReference type="Proteomes" id="UP000267159">
    <property type="component" value="Unassembled WGS sequence"/>
</dbReference>
<dbReference type="GO" id="GO:0003677">
    <property type="term" value="F:DNA binding"/>
    <property type="evidence" value="ECO:0007669"/>
    <property type="project" value="UniProtKB-KW"/>
</dbReference>
<evidence type="ECO:0000313" key="8">
    <source>
        <dbReference type="Proteomes" id="UP000305751"/>
    </source>
</evidence>
<protein>
    <submittedName>
        <fullName evidence="4">DNA-binding protein</fullName>
    </submittedName>
    <submittedName>
        <fullName evidence="3">Helix-turn-helix domain-containing protein</fullName>
    </submittedName>
</protein>
<reference evidence="5 8" key="3">
    <citation type="submission" date="2019-04" db="EMBL/GenBank/DDBJ databases">
        <title>Microbes associate with the intestines of laboratory mice.</title>
        <authorList>
            <person name="Navarre W."/>
            <person name="Wong E."/>
            <person name="Huang K."/>
            <person name="Tropini C."/>
            <person name="Ng K."/>
            <person name="Yu B."/>
        </authorList>
    </citation>
    <scope>NUCLEOTIDE SEQUENCE [LARGE SCALE GENOMIC DNA]</scope>
    <source>
        <strain evidence="5 8">NM70_E10</strain>
    </source>
</reference>
<evidence type="ECO:0000313" key="6">
    <source>
        <dbReference type="Proteomes" id="UP000267159"/>
    </source>
</evidence>
<dbReference type="EMBL" id="SRZA01000049">
    <property type="protein sequence ID" value="TGY01050.1"/>
    <property type="molecule type" value="Genomic_DNA"/>
</dbReference>
<dbReference type="EMBL" id="RAZM01000086">
    <property type="protein sequence ID" value="RLT78727.1"/>
    <property type="molecule type" value="Genomic_DNA"/>
</dbReference>
<evidence type="ECO:0000313" key="4">
    <source>
        <dbReference type="EMBL" id="TFU46469.1"/>
    </source>
</evidence>
<keyword evidence="8" id="KW-1185">Reference proteome</keyword>
<reference evidence="4 7" key="2">
    <citation type="submission" date="2019-03" db="EMBL/GenBank/DDBJ databases">
        <title>Diversity of the mouse oral microbiome.</title>
        <authorList>
            <person name="Joseph S."/>
            <person name="Aduse-Opoku J."/>
            <person name="Curtis M."/>
            <person name="Wade W."/>
            <person name="Hashim A."/>
        </authorList>
    </citation>
    <scope>NUCLEOTIDE SEQUENCE [LARGE SCALE GENOMIC DNA]</scope>
    <source>
        <strain evidence="4 7">P2318</strain>
    </source>
</reference>
<evidence type="ECO:0000313" key="7">
    <source>
        <dbReference type="Proteomes" id="UP000298073"/>
    </source>
</evidence>
<gene>
    <name evidence="3" type="ORF">D7Y07_17670</name>
    <name evidence="4" type="ORF">E4T97_16490</name>
    <name evidence="5" type="ORF">E5356_14135</name>
    <name evidence="2" type="ORF">IMSAGC001_02708</name>
</gene>
<name>A0A3L7YYN6_9BACE</name>
<dbReference type="InterPro" id="IPR041657">
    <property type="entry name" value="HTH_17"/>
</dbReference>
<evidence type="ECO:0000313" key="2">
    <source>
        <dbReference type="EMBL" id="GFH87283.1"/>
    </source>
</evidence>
<dbReference type="GeneID" id="93049224"/>
<dbReference type="EMBL" id="BLLS01000085">
    <property type="protein sequence ID" value="GFH87283.1"/>
    <property type="molecule type" value="Genomic_DNA"/>
</dbReference>
<dbReference type="Proteomes" id="UP000491181">
    <property type="component" value="Unassembled WGS sequence"/>
</dbReference>
<dbReference type="Proteomes" id="UP000305751">
    <property type="component" value="Unassembled WGS sequence"/>
</dbReference>
<dbReference type="EMBL" id="SPPV01000045">
    <property type="protein sequence ID" value="TFU46469.1"/>
    <property type="molecule type" value="Genomic_DNA"/>
</dbReference>
<dbReference type="OrthoDB" id="769412at2"/>
<organism evidence="3 6">
    <name type="scientific">Bacteroides acidifaciens</name>
    <dbReference type="NCBI Taxonomy" id="85831"/>
    <lineage>
        <taxon>Bacteria</taxon>
        <taxon>Pseudomonadati</taxon>
        <taxon>Bacteroidota</taxon>
        <taxon>Bacteroidia</taxon>
        <taxon>Bacteroidales</taxon>
        <taxon>Bacteroidaceae</taxon>
        <taxon>Bacteroides</taxon>
    </lineage>
</organism>
<reference evidence="2 9" key="4">
    <citation type="journal article" date="2020" name="Microbiome">
        <title>Single-cell genomics of uncultured bacteria reveals dietary fiber responders in the mouse gut microbiota.</title>
        <authorList>
            <person name="Chijiiwa R."/>
            <person name="Hosokawa M."/>
            <person name="Kogawa M."/>
            <person name="Nishikawa Y."/>
            <person name="Ide K."/>
            <person name="Sakanashi C."/>
            <person name="Takahashi K."/>
            <person name="Takeyama H."/>
        </authorList>
    </citation>
    <scope>NUCLEOTIDE SEQUENCE [LARGE SCALE GENOMIC DNA]</scope>
    <source>
        <strain evidence="2">IMSAGC_001</strain>
    </source>
</reference>
<dbReference type="InterPro" id="IPR009061">
    <property type="entry name" value="DNA-bd_dom_put_sf"/>
</dbReference>
<dbReference type="Proteomes" id="UP000298073">
    <property type="component" value="Unassembled WGS sequence"/>
</dbReference>
<feature type="domain" description="Helix-turn-helix" evidence="1">
    <location>
        <begin position="46"/>
        <end position="91"/>
    </location>
</feature>
<sequence>MADNFQAISGDEIARIFHALDRLDDGIRDIDELCGDYNHGRYITDRQLGDILNVSRRTLANYRAKGEFGYYDLPGKILYDEKEIEQFLQRHYLPPFRTDD</sequence>